<evidence type="ECO:0000259" key="1">
    <source>
        <dbReference type="PROSITE" id="PS50995"/>
    </source>
</evidence>
<protein>
    <submittedName>
        <fullName evidence="2">DNA-binding MarR family transcriptional regulator</fullName>
    </submittedName>
</protein>
<organism evidence="2 3">
    <name type="scientific">Deinobacterium chartae</name>
    <dbReference type="NCBI Taxonomy" id="521158"/>
    <lineage>
        <taxon>Bacteria</taxon>
        <taxon>Thermotogati</taxon>
        <taxon>Deinococcota</taxon>
        <taxon>Deinococci</taxon>
        <taxon>Deinococcales</taxon>
        <taxon>Deinococcaceae</taxon>
        <taxon>Deinobacterium</taxon>
    </lineage>
</organism>
<dbReference type="GO" id="GO:0006950">
    <property type="term" value="P:response to stress"/>
    <property type="evidence" value="ECO:0007669"/>
    <property type="project" value="TreeGrafter"/>
</dbReference>
<name>A0A841I0Z7_9DEIO</name>
<dbReference type="Proteomes" id="UP000569951">
    <property type="component" value="Unassembled WGS sequence"/>
</dbReference>
<keyword evidence="3" id="KW-1185">Reference proteome</keyword>
<comment type="caution">
    <text evidence="2">The sequence shown here is derived from an EMBL/GenBank/DDBJ whole genome shotgun (WGS) entry which is preliminary data.</text>
</comment>
<dbReference type="PRINTS" id="PR00598">
    <property type="entry name" value="HTHMARR"/>
</dbReference>
<dbReference type="PANTHER" id="PTHR33164">
    <property type="entry name" value="TRANSCRIPTIONAL REGULATOR, MARR FAMILY"/>
    <property type="match status" value="1"/>
</dbReference>
<dbReference type="PANTHER" id="PTHR33164:SF95">
    <property type="entry name" value="TRANSCRIPTIONAL REGULATOR"/>
    <property type="match status" value="1"/>
</dbReference>
<dbReference type="AlphaFoldDB" id="A0A841I0Z7"/>
<dbReference type="InterPro" id="IPR036388">
    <property type="entry name" value="WH-like_DNA-bd_sf"/>
</dbReference>
<dbReference type="PROSITE" id="PS50995">
    <property type="entry name" value="HTH_MARR_2"/>
    <property type="match status" value="1"/>
</dbReference>
<dbReference type="Pfam" id="PF01047">
    <property type="entry name" value="MarR"/>
    <property type="match status" value="1"/>
</dbReference>
<dbReference type="GO" id="GO:0003677">
    <property type="term" value="F:DNA binding"/>
    <property type="evidence" value="ECO:0007669"/>
    <property type="project" value="UniProtKB-KW"/>
</dbReference>
<evidence type="ECO:0000313" key="2">
    <source>
        <dbReference type="EMBL" id="MBB6098766.1"/>
    </source>
</evidence>
<accession>A0A841I0Z7</accession>
<sequence>MTVSLEDLRRIGLDVPWHLMRRLLQAHAARWQHQVSADITSPQFGLLRVLDRCPGLEQGRVGQLMRLDKNTTADIARRLERKGLLASERDPADARRKLLQLTPSGQALLRDLEPRVQRMEEEMLSVLAGDGAQDFHRALHRLLEHNER</sequence>
<gene>
    <name evidence="2" type="ORF">HNR42_002201</name>
</gene>
<keyword evidence="2" id="KW-0238">DNA-binding</keyword>
<dbReference type="SUPFAM" id="SSF46785">
    <property type="entry name" value="Winged helix' DNA-binding domain"/>
    <property type="match status" value="1"/>
</dbReference>
<dbReference type="EMBL" id="JACHHG010000007">
    <property type="protein sequence ID" value="MBB6098766.1"/>
    <property type="molecule type" value="Genomic_DNA"/>
</dbReference>
<dbReference type="InterPro" id="IPR039422">
    <property type="entry name" value="MarR/SlyA-like"/>
</dbReference>
<dbReference type="InterPro" id="IPR000835">
    <property type="entry name" value="HTH_MarR-typ"/>
</dbReference>
<feature type="domain" description="HTH marR-type" evidence="1">
    <location>
        <begin position="16"/>
        <end position="144"/>
    </location>
</feature>
<dbReference type="GO" id="GO:0003700">
    <property type="term" value="F:DNA-binding transcription factor activity"/>
    <property type="evidence" value="ECO:0007669"/>
    <property type="project" value="InterPro"/>
</dbReference>
<dbReference type="SMART" id="SM00347">
    <property type="entry name" value="HTH_MARR"/>
    <property type="match status" value="1"/>
</dbReference>
<proteinExistence type="predicted"/>
<reference evidence="2 3" key="1">
    <citation type="submission" date="2020-08" db="EMBL/GenBank/DDBJ databases">
        <title>Genomic Encyclopedia of Type Strains, Phase IV (KMG-IV): sequencing the most valuable type-strain genomes for metagenomic binning, comparative biology and taxonomic classification.</title>
        <authorList>
            <person name="Goeker M."/>
        </authorList>
    </citation>
    <scope>NUCLEOTIDE SEQUENCE [LARGE SCALE GENOMIC DNA]</scope>
    <source>
        <strain evidence="2 3">DSM 21458</strain>
    </source>
</reference>
<evidence type="ECO:0000313" key="3">
    <source>
        <dbReference type="Proteomes" id="UP000569951"/>
    </source>
</evidence>
<dbReference type="Gene3D" id="1.10.10.10">
    <property type="entry name" value="Winged helix-like DNA-binding domain superfamily/Winged helix DNA-binding domain"/>
    <property type="match status" value="1"/>
</dbReference>
<dbReference type="InterPro" id="IPR036390">
    <property type="entry name" value="WH_DNA-bd_sf"/>
</dbReference>
<dbReference type="RefSeq" id="WP_183987495.1">
    <property type="nucleotide sequence ID" value="NZ_JACHHG010000007.1"/>
</dbReference>